<comment type="caution">
    <text evidence="1">The sequence shown here is derived from an EMBL/GenBank/DDBJ whole genome shotgun (WGS) entry which is preliminary data.</text>
</comment>
<protein>
    <submittedName>
        <fullName evidence="1">Uncharacterized protein</fullName>
    </submittedName>
</protein>
<organism evidence="1 2">
    <name type="scientific">Pontibacter qinzhouensis</name>
    <dbReference type="NCBI Taxonomy" id="2603253"/>
    <lineage>
        <taxon>Bacteria</taxon>
        <taxon>Pseudomonadati</taxon>
        <taxon>Bacteroidota</taxon>
        <taxon>Cytophagia</taxon>
        <taxon>Cytophagales</taxon>
        <taxon>Hymenobacteraceae</taxon>
        <taxon>Pontibacter</taxon>
    </lineage>
</organism>
<dbReference type="RefSeq" id="WP_147920859.1">
    <property type="nucleotide sequence ID" value="NZ_VRTY01000016.1"/>
</dbReference>
<reference evidence="1 2" key="1">
    <citation type="submission" date="2019-08" db="EMBL/GenBank/DDBJ databases">
        <authorList>
            <person name="Shi S."/>
        </authorList>
    </citation>
    <scope>NUCLEOTIDE SEQUENCE [LARGE SCALE GENOMIC DNA]</scope>
    <source>
        <strain evidence="1 2">GY10130</strain>
    </source>
</reference>
<gene>
    <name evidence="1" type="ORF">FVR03_06155</name>
</gene>
<accession>A0A5C8KBY1</accession>
<evidence type="ECO:0000313" key="1">
    <source>
        <dbReference type="EMBL" id="TXK49672.1"/>
    </source>
</evidence>
<name>A0A5C8KBY1_9BACT</name>
<evidence type="ECO:0000313" key="2">
    <source>
        <dbReference type="Proteomes" id="UP000321926"/>
    </source>
</evidence>
<sequence>MAAAIAGFTLEGILNKMLWKANFIRKIARELIARLNTADFIAQVVPNYSNGNSLQKANY</sequence>
<dbReference type="AlphaFoldDB" id="A0A5C8KBY1"/>
<keyword evidence="2" id="KW-1185">Reference proteome</keyword>
<dbReference type="EMBL" id="VRTY01000016">
    <property type="protein sequence ID" value="TXK49672.1"/>
    <property type="molecule type" value="Genomic_DNA"/>
</dbReference>
<proteinExistence type="predicted"/>
<dbReference type="Proteomes" id="UP000321926">
    <property type="component" value="Unassembled WGS sequence"/>
</dbReference>